<dbReference type="PANTHER" id="PTHR42643">
    <property type="entry name" value="IONOTROPIC RECEPTOR 20A-RELATED"/>
    <property type="match status" value="1"/>
</dbReference>
<evidence type="ECO:0008006" key="12">
    <source>
        <dbReference type="Google" id="ProtNLM"/>
    </source>
</evidence>
<reference evidence="10 11" key="1">
    <citation type="journal article" date="2007" name="Nature">
        <title>Evolution of genes and genomes on the Drosophila phylogeny.</title>
        <authorList>
            <consortium name="Drosophila 12 Genomes Consortium"/>
            <person name="Clark A.G."/>
            <person name="Eisen M.B."/>
            <person name="Smith D.R."/>
            <person name="Bergman C.M."/>
            <person name="Oliver B."/>
            <person name="Markow T.A."/>
            <person name="Kaufman T.C."/>
            <person name="Kellis M."/>
            <person name="Gelbart W."/>
            <person name="Iyer V.N."/>
            <person name="Pollard D.A."/>
            <person name="Sackton T.B."/>
            <person name="Larracuente A.M."/>
            <person name="Singh N.D."/>
            <person name="Abad J.P."/>
            <person name="Abt D.N."/>
            <person name="Adryan B."/>
            <person name="Aguade M."/>
            <person name="Akashi H."/>
            <person name="Anderson W.W."/>
            <person name="Aquadro C.F."/>
            <person name="Ardell D.H."/>
            <person name="Arguello R."/>
            <person name="Artieri C.G."/>
            <person name="Barbash D.A."/>
            <person name="Barker D."/>
            <person name="Barsanti P."/>
            <person name="Batterham P."/>
            <person name="Batzoglou S."/>
            <person name="Begun D."/>
            <person name="Bhutkar A."/>
            <person name="Blanco E."/>
            <person name="Bosak S.A."/>
            <person name="Bradley R.K."/>
            <person name="Brand A.D."/>
            <person name="Brent M.R."/>
            <person name="Brooks A.N."/>
            <person name="Brown R.H."/>
            <person name="Butlin R.K."/>
            <person name="Caggese C."/>
            <person name="Calvi B.R."/>
            <person name="Bernardo de Carvalho A."/>
            <person name="Caspi A."/>
            <person name="Castrezana S."/>
            <person name="Celniker S.E."/>
            <person name="Chang J.L."/>
            <person name="Chapple C."/>
            <person name="Chatterji S."/>
            <person name="Chinwalla A."/>
            <person name="Civetta A."/>
            <person name="Clifton S.W."/>
            <person name="Comeron J.M."/>
            <person name="Costello J.C."/>
            <person name="Coyne J.A."/>
            <person name="Daub J."/>
            <person name="David R.G."/>
            <person name="Delcher A.L."/>
            <person name="Delehaunty K."/>
            <person name="Do C.B."/>
            <person name="Ebling H."/>
            <person name="Edwards K."/>
            <person name="Eickbush T."/>
            <person name="Evans J.D."/>
            <person name="Filipski A."/>
            <person name="Findeiss S."/>
            <person name="Freyhult E."/>
            <person name="Fulton L."/>
            <person name="Fulton R."/>
            <person name="Garcia A.C."/>
            <person name="Gardiner A."/>
            <person name="Garfield D.A."/>
            <person name="Garvin B.E."/>
            <person name="Gibson G."/>
            <person name="Gilbert D."/>
            <person name="Gnerre S."/>
            <person name="Godfrey J."/>
            <person name="Good R."/>
            <person name="Gotea V."/>
            <person name="Gravely B."/>
            <person name="Greenberg A.J."/>
            <person name="Griffiths-Jones S."/>
            <person name="Gross S."/>
            <person name="Guigo R."/>
            <person name="Gustafson E.A."/>
            <person name="Haerty W."/>
            <person name="Hahn M.W."/>
            <person name="Halligan D.L."/>
            <person name="Halpern A.L."/>
            <person name="Halter G.M."/>
            <person name="Han M.V."/>
            <person name="Heger A."/>
            <person name="Hillier L."/>
            <person name="Hinrichs A.S."/>
            <person name="Holmes I."/>
            <person name="Hoskins R.A."/>
            <person name="Hubisz M.J."/>
            <person name="Hultmark D."/>
            <person name="Huntley M.A."/>
            <person name="Jaffe D.B."/>
            <person name="Jagadeeshan S."/>
            <person name="Jeck W.R."/>
            <person name="Johnson J."/>
            <person name="Jones C.D."/>
            <person name="Jordan W.C."/>
            <person name="Karpen G.H."/>
            <person name="Kataoka E."/>
            <person name="Keightley P.D."/>
            <person name="Kheradpour P."/>
            <person name="Kirkness E.F."/>
            <person name="Koerich L.B."/>
            <person name="Kristiansen K."/>
            <person name="Kudrna D."/>
            <person name="Kulathinal R.J."/>
            <person name="Kumar S."/>
            <person name="Kwok R."/>
            <person name="Lander E."/>
            <person name="Langley C.H."/>
            <person name="Lapoint R."/>
            <person name="Lazzaro B.P."/>
            <person name="Lee S.J."/>
            <person name="Levesque L."/>
            <person name="Li R."/>
            <person name="Lin C.F."/>
            <person name="Lin M.F."/>
            <person name="Lindblad-Toh K."/>
            <person name="Llopart A."/>
            <person name="Long M."/>
            <person name="Low L."/>
            <person name="Lozovsky E."/>
            <person name="Lu J."/>
            <person name="Luo M."/>
            <person name="Machado C.A."/>
            <person name="Makalowski W."/>
            <person name="Marzo M."/>
            <person name="Matsuda M."/>
            <person name="Matzkin L."/>
            <person name="McAllister B."/>
            <person name="McBride C.S."/>
            <person name="McKernan B."/>
            <person name="McKernan K."/>
            <person name="Mendez-Lago M."/>
            <person name="Minx P."/>
            <person name="Mollenhauer M.U."/>
            <person name="Montooth K."/>
            <person name="Mount S.M."/>
            <person name="Mu X."/>
            <person name="Myers E."/>
            <person name="Negre B."/>
            <person name="Newfeld S."/>
            <person name="Nielsen R."/>
            <person name="Noor M.A."/>
            <person name="O'Grady P."/>
            <person name="Pachter L."/>
            <person name="Papaceit M."/>
            <person name="Parisi M.J."/>
            <person name="Parisi M."/>
            <person name="Parts L."/>
            <person name="Pedersen J.S."/>
            <person name="Pesole G."/>
            <person name="Phillippy A.M."/>
            <person name="Ponting C.P."/>
            <person name="Pop M."/>
            <person name="Porcelli D."/>
            <person name="Powell J.R."/>
            <person name="Prohaska S."/>
            <person name="Pruitt K."/>
            <person name="Puig M."/>
            <person name="Quesneville H."/>
            <person name="Ram K.R."/>
            <person name="Rand D."/>
            <person name="Rasmussen M.D."/>
            <person name="Reed L.K."/>
            <person name="Reenan R."/>
            <person name="Reily A."/>
            <person name="Remington K.A."/>
            <person name="Rieger T.T."/>
            <person name="Ritchie M.G."/>
            <person name="Robin C."/>
            <person name="Rogers Y.H."/>
            <person name="Rohde C."/>
            <person name="Rozas J."/>
            <person name="Rubenfield M.J."/>
            <person name="Ruiz A."/>
            <person name="Russo S."/>
            <person name="Salzberg S.L."/>
            <person name="Sanchez-Gracia A."/>
            <person name="Saranga D.J."/>
            <person name="Sato H."/>
            <person name="Schaeffer S.W."/>
            <person name="Schatz M.C."/>
            <person name="Schlenke T."/>
            <person name="Schwartz R."/>
            <person name="Segarra C."/>
            <person name="Singh R.S."/>
            <person name="Sirot L."/>
            <person name="Sirota M."/>
            <person name="Sisneros N.B."/>
            <person name="Smith C.D."/>
            <person name="Smith T.F."/>
            <person name="Spieth J."/>
            <person name="Stage D.E."/>
            <person name="Stark A."/>
            <person name="Stephan W."/>
            <person name="Strausberg R.L."/>
            <person name="Strempel S."/>
            <person name="Sturgill D."/>
            <person name="Sutton G."/>
            <person name="Sutton G.G."/>
            <person name="Tao W."/>
            <person name="Teichmann S."/>
            <person name="Tobari Y.N."/>
            <person name="Tomimura Y."/>
            <person name="Tsolas J.M."/>
            <person name="Valente V.L."/>
            <person name="Venter E."/>
            <person name="Venter J.C."/>
            <person name="Vicario S."/>
            <person name="Vieira F.G."/>
            <person name="Vilella A.J."/>
            <person name="Villasante A."/>
            <person name="Walenz B."/>
            <person name="Wang J."/>
            <person name="Wasserman M."/>
            <person name="Watts T."/>
            <person name="Wilson D."/>
            <person name="Wilson R.K."/>
            <person name="Wing R.A."/>
            <person name="Wolfner M.F."/>
            <person name="Wong A."/>
            <person name="Wong G.K."/>
            <person name="Wu C.I."/>
            <person name="Wu G."/>
            <person name="Yamamoto D."/>
            <person name="Yang H.P."/>
            <person name="Yang S.P."/>
            <person name="Yorke J.A."/>
            <person name="Yoshida K."/>
            <person name="Zdobnov E."/>
            <person name="Zhang P."/>
            <person name="Zhang Y."/>
            <person name="Zimin A.V."/>
            <person name="Baldwin J."/>
            <person name="Abdouelleil A."/>
            <person name="Abdulkadir J."/>
            <person name="Abebe A."/>
            <person name="Abera B."/>
            <person name="Abreu J."/>
            <person name="Acer S.C."/>
            <person name="Aftuck L."/>
            <person name="Alexander A."/>
            <person name="An P."/>
            <person name="Anderson E."/>
            <person name="Anderson S."/>
            <person name="Arachi H."/>
            <person name="Azer M."/>
            <person name="Bachantsang P."/>
            <person name="Barry A."/>
            <person name="Bayul T."/>
            <person name="Berlin A."/>
            <person name="Bessette D."/>
            <person name="Bloom T."/>
            <person name="Blye J."/>
            <person name="Boguslavskiy L."/>
            <person name="Bonnet C."/>
            <person name="Boukhgalter B."/>
            <person name="Bourzgui I."/>
            <person name="Brown A."/>
            <person name="Cahill P."/>
            <person name="Channer S."/>
            <person name="Cheshatsang Y."/>
            <person name="Chuda L."/>
            <person name="Citroen M."/>
            <person name="Collymore A."/>
            <person name="Cooke P."/>
            <person name="Costello M."/>
            <person name="D'Aco K."/>
            <person name="Daza R."/>
            <person name="De Haan G."/>
            <person name="DeGray S."/>
            <person name="DeMaso C."/>
            <person name="Dhargay N."/>
            <person name="Dooley K."/>
            <person name="Dooley E."/>
            <person name="Doricent M."/>
            <person name="Dorje P."/>
            <person name="Dorjee K."/>
            <person name="Dupes A."/>
            <person name="Elong R."/>
            <person name="Falk J."/>
            <person name="Farina A."/>
            <person name="Faro S."/>
            <person name="Ferguson D."/>
            <person name="Fisher S."/>
            <person name="Foley C.D."/>
            <person name="Franke A."/>
            <person name="Friedrich D."/>
            <person name="Gadbois L."/>
            <person name="Gearin G."/>
            <person name="Gearin C.R."/>
            <person name="Giannoukos G."/>
            <person name="Goode T."/>
            <person name="Graham J."/>
            <person name="Grandbois E."/>
            <person name="Grewal S."/>
            <person name="Gyaltsen K."/>
            <person name="Hafez N."/>
            <person name="Hagos B."/>
            <person name="Hall J."/>
            <person name="Henson C."/>
            <person name="Hollinger A."/>
            <person name="Honan T."/>
            <person name="Huard M.D."/>
            <person name="Hughes L."/>
            <person name="Hurhula B."/>
            <person name="Husby M.E."/>
            <person name="Kamat A."/>
            <person name="Kanga B."/>
            <person name="Kashin S."/>
            <person name="Khazanovich D."/>
            <person name="Kisner P."/>
            <person name="Lance K."/>
            <person name="Lara M."/>
            <person name="Lee W."/>
            <person name="Lennon N."/>
            <person name="Letendre F."/>
            <person name="LeVine R."/>
            <person name="Lipovsky A."/>
            <person name="Liu X."/>
            <person name="Liu J."/>
            <person name="Liu S."/>
            <person name="Lokyitsang T."/>
            <person name="Lokyitsang Y."/>
            <person name="Lubonja R."/>
            <person name="Lui A."/>
            <person name="MacDonald P."/>
            <person name="Magnisalis V."/>
            <person name="Maru K."/>
            <person name="Matthews C."/>
            <person name="McCusker W."/>
            <person name="McDonough S."/>
            <person name="Mehta T."/>
            <person name="Meldrim J."/>
            <person name="Meneus L."/>
            <person name="Mihai O."/>
            <person name="Mihalev A."/>
            <person name="Mihova T."/>
            <person name="Mittelman R."/>
            <person name="Mlenga V."/>
            <person name="Montmayeur A."/>
            <person name="Mulrain L."/>
            <person name="Navidi A."/>
            <person name="Naylor J."/>
            <person name="Negash T."/>
            <person name="Nguyen T."/>
            <person name="Nguyen N."/>
            <person name="Nicol R."/>
            <person name="Norbu C."/>
            <person name="Norbu N."/>
            <person name="Novod N."/>
            <person name="O'Neill B."/>
            <person name="Osman S."/>
            <person name="Markiewicz E."/>
            <person name="Oyono O.L."/>
            <person name="Patti C."/>
            <person name="Phunkhang P."/>
            <person name="Pierre F."/>
            <person name="Priest M."/>
            <person name="Raghuraman S."/>
            <person name="Rege F."/>
            <person name="Reyes R."/>
            <person name="Rise C."/>
            <person name="Rogov P."/>
            <person name="Ross K."/>
            <person name="Ryan E."/>
            <person name="Settipalli S."/>
            <person name="Shea T."/>
            <person name="Sherpa N."/>
            <person name="Shi L."/>
            <person name="Shih D."/>
            <person name="Sparrow T."/>
            <person name="Spaulding J."/>
            <person name="Stalker J."/>
            <person name="Stange-Thomann N."/>
            <person name="Stavropoulos S."/>
            <person name="Stone C."/>
            <person name="Strader C."/>
            <person name="Tesfaye S."/>
            <person name="Thomson T."/>
            <person name="Thoulutsang Y."/>
            <person name="Thoulutsang D."/>
            <person name="Topham K."/>
            <person name="Topping I."/>
            <person name="Tsamla T."/>
            <person name="Vassiliev H."/>
            <person name="Vo A."/>
            <person name="Wangchuk T."/>
            <person name="Wangdi T."/>
            <person name="Weiand M."/>
            <person name="Wilkinson J."/>
            <person name="Wilson A."/>
            <person name="Yadav S."/>
            <person name="Young G."/>
            <person name="Yu Q."/>
            <person name="Zembek L."/>
            <person name="Zhong D."/>
            <person name="Zimmer A."/>
            <person name="Zwirko Z."/>
            <person name="Jaffe D.B."/>
            <person name="Alvarez P."/>
            <person name="Brockman W."/>
            <person name="Butler J."/>
            <person name="Chin C."/>
            <person name="Gnerre S."/>
            <person name="Grabherr M."/>
            <person name="Kleber M."/>
            <person name="Mauceli E."/>
            <person name="MacCallum I."/>
        </authorList>
    </citation>
    <scope>NUCLEOTIDE SEQUENCE [LARGE SCALE GENOMIC DNA]</scope>
    <source>
        <strain evidence="11">Tucson 14024-0371.13</strain>
    </source>
</reference>
<dbReference type="AlphaFoldDB" id="A0A0P9BYI7"/>
<organism evidence="10 11">
    <name type="scientific">Drosophila ananassae</name>
    <name type="common">Fruit fly</name>
    <dbReference type="NCBI Taxonomy" id="7217"/>
    <lineage>
        <taxon>Eukaryota</taxon>
        <taxon>Metazoa</taxon>
        <taxon>Ecdysozoa</taxon>
        <taxon>Arthropoda</taxon>
        <taxon>Hexapoda</taxon>
        <taxon>Insecta</taxon>
        <taxon>Pterygota</taxon>
        <taxon>Neoptera</taxon>
        <taxon>Endopterygota</taxon>
        <taxon>Diptera</taxon>
        <taxon>Brachycera</taxon>
        <taxon>Muscomorpha</taxon>
        <taxon>Ephydroidea</taxon>
        <taxon>Drosophilidae</taxon>
        <taxon>Drosophila</taxon>
        <taxon>Sophophora</taxon>
    </lineage>
</organism>
<keyword evidence="2" id="KW-1003">Cell membrane</keyword>
<dbReference type="EMBL" id="CH902619">
    <property type="protein sequence ID" value="KPU76469.1"/>
    <property type="molecule type" value="Genomic_DNA"/>
</dbReference>
<name>A0A0P9BYI7_DROAN</name>
<keyword evidence="3 8" id="KW-0812">Transmembrane</keyword>
<dbReference type="Proteomes" id="UP000007801">
    <property type="component" value="Unassembled WGS sequence"/>
</dbReference>
<evidence type="ECO:0000313" key="10">
    <source>
        <dbReference type="EMBL" id="KPU76469.1"/>
    </source>
</evidence>
<feature type="signal peptide" evidence="9">
    <location>
        <begin position="1"/>
        <end position="19"/>
    </location>
</feature>
<keyword evidence="6" id="KW-0675">Receptor</keyword>
<evidence type="ECO:0000256" key="9">
    <source>
        <dbReference type="SAM" id="SignalP"/>
    </source>
</evidence>
<dbReference type="GO" id="GO:0005886">
    <property type="term" value="C:plasma membrane"/>
    <property type="evidence" value="ECO:0007669"/>
    <property type="project" value="UniProtKB-SubCell"/>
</dbReference>
<evidence type="ECO:0000256" key="5">
    <source>
        <dbReference type="ARBA" id="ARBA00023136"/>
    </source>
</evidence>
<dbReference type="OrthoDB" id="8027954at2759"/>
<accession>A0A0P9BYI7</accession>
<evidence type="ECO:0000256" key="1">
    <source>
        <dbReference type="ARBA" id="ARBA00004651"/>
    </source>
</evidence>
<evidence type="ECO:0000256" key="8">
    <source>
        <dbReference type="SAM" id="Phobius"/>
    </source>
</evidence>
<keyword evidence="9" id="KW-0732">Signal</keyword>
<dbReference type="PANTHER" id="PTHR42643:SF39">
    <property type="entry name" value="IONOTROPIC RECEPTOR 56A-RELATED"/>
    <property type="match status" value="1"/>
</dbReference>
<feature type="chain" id="PRO_5006155675" description="Ionotropic glutamate receptor C-terminal domain-containing protein" evidence="9">
    <location>
        <begin position="20"/>
        <end position="618"/>
    </location>
</feature>
<evidence type="ECO:0000256" key="3">
    <source>
        <dbReference type="ARBA" id="ARBA00022692"/>
    </source>
</evidence>
<keyword evidence="7" id="KW-0325">Glycoprotein</keyword>
<evidence type="ECO:0000256" key="4">
    <source>
        <dbReference type="ARBA" id="ARBA00022989"/>
    </source>
</evidence>
<feature type="transmembrane region" description="Helical" evidence="8">
    <location>
        <begin position="585"/>
        <end position="606"/>
    </location>
</feature>
<sequence>MLAGLYFVLGLWIISGVSAWPMPPVLGESHGETQFLHNLTRQMASRNKVDSLALFGVNRKMQRSRHILVQSLEECLSKAFQIPIVVWGLRGNVTLRRILGERTLVGVSISSVSPKEEPIFDVLTDGLFGLHHVPILFIYKRLKSQPPTGDQLKDLFSWCWRQKFINVFVTYQQIRFTNLTGDRNVSWENYLYTYTAFPEVTVRNLTQTGYRHTDIMMDFRGYEFRVPVFQDPPNAFRLPNGRLSGTFGLMFAAYVHHRMGHYRLEPTVDVDRYNYHENLMLAATRGEIEIGVHPYSSMQPGAERMAGYFPLVSTNTCVLVPWQHEPPPGRFIRYVVRVNGTFLLVLLLALTLAWQLARGEGLRGIQLSLVTFFLQPISDIDFRRLAEPYKFIHVAALLGSFVLWTMRTANLSSVFTSQFPGYQIDSVEDFLASPLRLMLTESEVEMYFTAGNLPAALRPRLQVVNRSTLLEHLDKLNASYAYCTTTEHWSVVQMQQERLKSPRFRLASGICTGTHILRYPMQWNSPFQRNFFRFSSHAKQFGLWPHWRSKGQQDASRMGLEVKMMDDHIPFQVLNLKDFEMLLKIYLLSLTGCFLCLLGEMAWMRYWRARTGVGRLIN</sequence>
<evidence type="ECO:0000313" key="11">
    <source>
        <dbReference type="Proteomes" id="UP000007801"/>
    </source>
</evidence>
<dbReference type="InterPro" id="IPR052192">
    <property type="entry name" value="Insect_Ionotropic_Sensory_Rcpt"/>
</dbReference>
<dbReference type="KEGG" id="dan:26514099"/>
<gene>
    <name evidence="10" type="primary">Dana\GF26690</name>
    <name evidence="10" type="ORF">GF26690</name>
</gene>
<evidence type="ECO:0000256" key="6">
    <source>
        <dbReference type="ARBA" id="ARBA00023170"/>
    </source>
</evidence>
<evidence type="ECO:0000256" key="2">
    <source>
        <dbReference type="ARBA" id="ARBA00022475"/>
    </source>
</evidence>
<dbReference type="InParanoid" id="A0A0P9BYI7"/>
<protein>
    <recommendedName>
        <fullName evidence="12">Ionotropic glutamate receptor C-terminal domain-containing protein</fullName>
    </recommendedName>
</protein>
<keyword evidence="4 8" id="KW-1133">Transmembrane helix</keyword>
<proteinExistence type="predicted"/>
<keyword evidence="5 8" id="KW-0472">Membrane</keyword>
<keyword evidence="11" id="KW-1185">Reference proteome</keyword>
<evidence type="ECO:0000256" key="7">
    <source>
        <dbReference type="ARBA" id="ARBA00023180"/>
    </source>
</evidence>
<comment type="subcellular location">
    <subcellularLocation>
        <location evidence="1">Cell membrane</location>
        <topology evidence="1">Multi-pass membrane protein</topology>
    </subcellularLocation>
</comment>